<comment type="subcellular location">
    <subcellularLocation>
        <location evidence="2">Cell outer membrane</location>
        <topology evidence="2">Lipid-anchor</topology>
    </subcellularLocation>
</comment>
<feature type="signal peptide" evidence="2">
    <location>
        <begin position="1"/>
        <end position="29"/>
    </location>
</feature>
<dbReference type="KEGG" id="alt:ambt_18050"/>
<dbReference type="eggNOG" id="COG1538">
    <property type="taxonomic scope" value="Bacteria"/>
</dbReference>
<keyword evidence="4" id="KW-1185">Reference proteome</keyword>
<keyword evidence="2" id="KW-1134">Transmembrane beta strand</keyword>
<dbReference type="InterPro" id="IPR003423">
    <property type="entry name" value="OMP_efflux"/>
</dbReference>
<dbReference type="PANTHER" id="PTHR30203">
    <property type="entry name" value="OUTER MEMBRANE CATION EFFLUX PROTEIN"/>
    <property type="match status" value="1"/>
</dbReference>
<dbReference type="InterPro" id="IPR010131">
    <property type="entry name" value="MdtP/NodT-like"/>
</dbReference>
<reference evidence="3 4" key="1">
    <citation type="journal article" date="2011" name="J. Bacteriol.">
        <title>Complete genome sequence of the polycyclic aromatic hydrocarbon-degrading bacterium Alteromonas sp. strain SN2.</title>
        <authorList>
            <person name="Jin H.M."/>
            <person name="Jeong H."/>
            <person name="Moon E.J."/>
            <person name="Math R.K."/>
            <person name="Lee K."/>
            <person name="Kim H.J."/>
            <person name="Jeon C.O."/>
            <person name="Oh T.K."/>
            <person name="Kim J.F."/>
        </authorList>
    </citation>
    <scope>NUCLEOTIDE SEQUENCE [LARGE SCALE GENOMIC DNA]</scope>
    <source>
        <strain evidence="4">JCM 17741 / KACC 18427 / KCTC 11700BP / SN2</strain>
    </source>
</reference>
<dbReference type="SUPFAM" id="SSF56954">
    <property type="entry name" value="Outer membrane efflux proteins (OEP)"/>
    <property type="match status" value="1"/>
</dbReference>
<accession>F5ZFH4</accession>
<comment type="similarity">
    <text evidence="1 2">Belongs to the outer membrane factor (OMF) (TC 1.B.17) family.</text>
</comment>
<evidence type="ECO:0000313" key="3">
    <source>
        <dbReference type="EMBL" id="AEF05109.1"/>
    </source>
</evidence>
<evidence type="ECO:0000313" key="4">
    <source>
        <dbReference type="Proteomes" id="UP000000683"/>
    </source>
</evidence>
<proteinExistence type="inferred from homology"/>
<dbReference type="OrthoDB" id="9770517at2"/>
<dbReference type="AlphaFoldDB" id="F5ZFH4"/>
<dbReference type="PANTHER" id="PTHR30203:SF32">
    <property type="entry name" value="CATION EFFLUX SYSTEM PROTEIN CUSC"/>
    <property type="match status" value="1"/>
</dbReference>
<evidence type="ECO:0000256" key="2">
    <source>
        <dbReference type="RuleBase" id="RU362097"/>
    </source>
</evidence>
<gene>
    <name evidence="3" type="ordered locus">ambt_18050</name>
</gene>
<keyword evidence="2" id="KW-0564">Palmitate</keyword>
<sequence>MHKIKAYRAPKTTLLSLTLMLALGGCSLAPEYKKPENPVSASWISNEANRIENKSTISSGAQVNWQEFVKDRHLAALIELALNSNRDLKQTLLNVKAARAQYGIQRADTLPTIAVQSTATRQRTPEDLRIPGMPSVQNTYRAGVGFTSFELDFFGRVENMTEAALQEYLATEEAAQSLRISLIADVIQSYLVYQGAVKRLDIAEQIKLSREVTQSKIKQRQAFGAATAIEFQDALALTLQSYVEVERLKREQELAQNALTLLVGVQDITPMLNKISLDESPIVDEISPGAPPELLIFRPDIRSAEHQLMARNANIGAARAAFFPSISLTGFFGASSMELSELFNSGQRSWSFSPQLSLPIIDNGRNQANLELAKIRKDIAVANYEQTIQLAFKEVADALASIDTLRREQTAQEKLTETSKERLRLSRARYENGIDDNLRFLDAQRENLTSQLAAINVRTQKQIAISTLYRSLGGGWFSGADSAEQVSQIK</sequence>
<dbReference type="PROSITE" id="PS51257">
    <property type="entry name" value="PROKAR_LIPOPROTEIN"/>
    <property type="match status" value="1"/>
</dbReference>
<dbReference type="Pfam" id="PF02321">
    <property type="entry name" value="OEP"/>
    <property type="match status" value="2"/>
</dbReference>
<dbReference type="HOGENOM" id="CLU_012817_13_3_6"/>
<keyword evidence="2" id="KW-0812">Transmembrane</keyword>
<dbReference type="Gene3D" id="1.20.1600.10">
    <property type="entry name" value="Outer membrane efflux proteins (OEP)"/>
    <property type="match status" value="1"/>
</dbReference>
<dbReference type="GO" id="GO:0015562">
    <property type="term" value="F:efflux transmembrane transporter activity"/>
    <property type="evidence" value="ECO:0007669"/>
    <property type="project" value="InterPro"/>
</dbReference>
<dbReference type="Gene3D" id="2.20.200.10">
    <property type="entry name" value="Outer membrane efflux proteins (OEP)"/>
    <property type="match status" value="1"/>
</dbReference>
<keyword evidence="2" id="KW-0732">Signal</keyword>
<dbReference type="NCBIfam" id="TIGR01845">
    <property type="entry name" value="outer_NodT"/>
    <property type="match status" value="1"/>
</dbReference>
<keyword evidence="2" id="KW-0472">Membrane</keyword>
<dbReference type="RefSeq" id="WP_013786022.1">
    <property type="nucleotide sequence ID" value="NC_015554.1"/>
</dbReference>
<dbReference type="GO" id="GO:0009279">
    <property type="term" value="C:cell outer membrane"/>
    <property type="evidence" value="ECO:0007669"/>
    <property type="project" value="UniProtKB-SubCell"/>
</dbReference>
<dbReference type="Proteomes" id="UP000000683">
    <property type="component" value="Chromosome"/>
</dbReference>
<dbReference type="EMBL" id="CP002339">
    <property type="protein sequence ID" value="AEF05109.1"/>
    <property type="molecule type" value="Genomic_DNA"/>
</dbReference>
<organism evidence="3 4">
    <name type="scientific">Alteromonas naphthalenivorans</name>
    <dbReference type="NCBI Taxonomy" id="715451"/>
    <lineage>
        <taxon>Bacteria</taxon>
        <taxon>Pseudomonadati</taxon>
        <taxon>Pseudomonadota</taxon>
        <taxon>Gammaproteobacteria</taxon>
        <taxon>Alteromonadales</taxon>
        <taxon>Alteromonadaceae</taxon>
        <taxon>Alteromonas/Salinimonas group</taxon>
        <taxon>Alteromonas</taxon>
    </lineage>
</organism>
<name>F5ZFH4_ALTNA</name>
<keyword evidence="2" id="KW-0449">Lipoprotein</keyword>
<protein>
    <submittedName>
        <fullName evidence="3">Multidrug resistance outer membrane protein</fullName>
    </submittedName>
</protein>
<feature type="chain" id="PRO_5001438692" evidence="2">
    <location>
        <begin position="30"/>
        <end position="490"/>
    </location>
</feature>
<evidence type="ECO:0000256" key="1">
    <source>
        <dbReference type="ARBA" id="ARBA00007613"/>
    </source>
</evidence>